<dbReference type="GO" id="GO:0003700">
    <property type="term" value="F:DNA-binding transcription factor activity"/>
    <property type="evidence" value="ECO:0007669"/>
    <property type="project" value="TreeGrafter"/>
</dbReference>
<evidence type="ECO:0000256" key="2">
    <source>
        <dbReference type="ARBA" id="ARBA00023125"/>
    </source>
</evidence>
<gene>
    <name evidence="5" type="ORF">FB558_7294</name>
</gene>
<dbReference type="SUPFAM" id="SSF53822">
    <property type="entry name" value="Periplasmic binding protein-like I"/>
    <property type="match status" value="1"/>
</dbReference>
<dbReference type="InterPro" id="IPR000843">
    <property type="entry name" value="HTH_LacI"/>
</dbReference>
<dbReference type="InterPro" id="IPR046335">
    <property type="entry name" value="LacI/GalR-like_sensor"/>
</dbReference>
<keyword evidence="2" id="KW-0238">DNA-binding</keyword>
<evidence type="ECO:0000256" key="3">
    <source>
        <dbReference type="ARBA" id="ARBA00023163"/>
    </source>
</evidence>
<keyword evidence="6" id="KW-1185">Reference proteome</keyword>
<dbReference type="OrthoDB" id="4268837at2"/>
<dbReference type="InterPro" id="IPR028082">
    <property type="entry name" value="Peripla_BP_I"/>
</dbReference>
<dbReference type="PROSITE" id="PS50932">
    <property type="entry name" value="HTH_LACI_2"/>
    <property type="match status" value="1"/>
</dbReference>
<dbReference type="Proteomes" id="UP000315677">
    <property type="component" value="Unassembled WGS sequence"/>
</dbReference>
<dbReference type="SMART" id="SM00354">
    <property type="entry name" value="HTH_LACI"/>
    <property type="match status" value="1"/>
</dbReference>
<dbReference type="RefSeq" id="WP_142061513.1">
    <property type="nucleotide sequence ID" value="NZ_VFPA01000005.1"/>
</dbReference>
<dbReference type="PANTHER" id="PTHR30146">
    <property type="entry name" value="LACI-RELATED TRANSCRIPTIONAL REPRESSOR"/>
    <property type="match status" value="1"/>
</dbReference>
<name>A0A543D4K2_9PSEU</name>
<dbReference type="CDD" id="cd06267">
    <property type="entry name" value="PBP1_LacI_sugar_binding-like"/>
    <property type="match status" value="1"/>
</dbReference>
<dbReference type="SUPFAM" id="SSF47413">
    <property type="entry name" value="lambda repressor-like DNA-binding domains"/>
    <property type="match status" value="1"/>
</dbReference>
<keyword evidence="3" id="KW-0804">Transcription</keyword>
<organism evidence="5 6">
    <name type="scientific">Pseudonocardia kunmingensis</name>
    <dbReference type="NCBI Taxonomy" id="630975"/>
    <lineage>
        <taxon>Bacteria</taxon>
        <taxon>Bacillati</taxon>
        <taxon>Actinomycetota</taxon>
        <taxon>Actinomycetes</taxon>
        <taxon>Pseudonocardiales</taxon>
        <taxon>Pseudonocardiaceae</taxon>
        <taxon>Pseudonocardia</taxon>
    </lineage>
</organism>
<keyword evidence="1" id="KW-0805">Transcription regulation</keyword>
<dbReference type="CDD" id="cd01392">
    <property type="entry name" value="HTH_LacI"/>
    <property type="match status" value="1"/>
</dbReference>
<evidence type="ECO:0000313" key="5">
    <source>
        <dbReference type="EMBL" id="TQM04261.1"/>
    </source>
</evidence>
<dbReference type="Pfam" id="PF00356">
    <property type="entry name" value="LacI"/>
    <property type="match status" value="1"/>
</dbReference>
<evidence type="ECO:0000259" key="4">
    <source>
        <dbReference type="PROSITE" id="PS50932"/>
    </source>
</evidence>
<proteinExistence type="predicted"/>
<feature type="domain" description="HTH lacI-type" evidence="4">
    <location>
        <begin position="12"/>
        <end position="66"/>
    </location>
</feature>
<evidence type="ECO:0000256" key="1">
    <source>
        <dbReference type="ARBA" id="ARBA00023015"/>
    </source>
</evidence>
<sequence>MTALRPTGRPAPTLESVAARAGVSRATAGRVLAGSSTVGAQARDAVLRAAAELSYVTNRAARSLMTRRSDSIAFVVAETEERFFADPYFALVLRGAHTTVAEHDVQLVFTILAGEEERRRFERFARGGHLDGVIFVSLHGDDPLPGALQAAGIPVILAGRPFAATSTIPFVSADNVGGARSAVRLLVGKGRRRLATIAGPMDMTPSIDRLAGYEAELAAQGLRGHGVAEGDFSVAGGRRAMEQLLAAENSIDGLFVANDLMALGALQALAEAGHRVPQDVAVVGFDDSPLGASARPAITSVRQPIVAMGQALAERLLAGIESGEPQDPLVMPTEIVLRESV</sequence>
<protein>
    <submittedName>
        <fullName evidence="5">LacI family transcriptional regulator</fullName>
    </submittedName>
</protein>
<evidence type="ECO:0000313" key="6">
    <source>
        <dbReference type="Proteomes" id="UP000315677"/>
    </source>
</evidence>
<dbReference type="Pfam" id="PF13377">
    <property type="entry name" value="Peripla_BP_3"/>
    <property type="match status" value="1"/>
</dbReference>
<dbReference type="EMBL" id="VFPA01000005">
    <property type="protein sequence ID" value="TQM04261.1"/>
    <property type="molecule type" value="Genomic_DNA"/>
</dbReference>
<dbReference type="Gene3D" id="3.40.50.2300">
    <property type="match status" value="2"/>
</dbReference>
<dbReference type="Gene3D" id="1.10.260.40">
    <property type="entry name" value="lambda repressor-like DNA-binding domains"/>
    <property type="match status" value="1"/>
</dbReference>
<dbReference type="InterPro" id="IPR010982">
    <property type="entry name" value="Lambda_DNA-bd_dom_sf"/>
</dbReference>
<reference evidence="5 6" key="1">
    <citation type="submission" date="2019-06" db="EMBL/GenBank/DDBJ databases">
        <title>Sequencing the genomes of 1000 actinobacteria strains.</title>
        <authorList>
            <person name="Klenk H.-P."/>
        </authorList>
    </citation>
    <scope>NUCLEOTIDE SEQUENCE [LARGE SCALE GENOMIC DNA]</scope>
    <source>
        <strain evidence="5 6">DSM 45301</strain>
    </source>
</reference>
<accession>A0A543D4K2</accession>
<comment type="caution">
    <text evidence="5">The sequence shown here is derived from an EMBL/GenBank/DDBJ whole genome shotgun (WGS) entry which is preliminary data.</text>
</comment>
<dbReference type="AlphaFoldDB" id="A0A543D4K2"/>
<dbReference type="GO" id="GO:0000976">
    <property type="term" value="F:transcription cis-regulatory region binding"/>
    <property type="evidence" value="ECO:0007669"/>
    <property type="project" value="TreeGrafter"/>
</dbReference>
<dbReference type="PANTHER" id="PTHR30146:SF109">
    <property type="entry name" value="HTH-TYPE TRANSCRIPTIONAL REGULATOR GALS"/>
    <property type="match status" value="1"/>
</dbReference>